<organism evidence="1 2">
    <name type="scientific">Stephania cephalantha</name>
    <dbReference type="NCBI Taxonomy" id="152367"/>
    <lineage>
        <taxon>Eukaryota</taxon>
        <taxon>Viridiplantae</taxon>
        <taxon>Streptophyta</taxon>
        <taxon>Embryophyta</taxon>
        <taxon>Tracheophyta</taxon>
        <taxon>Spermatophyta</taxon>
        <taxon>Magnoliopsida</taxon>
        <taxon>Ranunculales</taxon>
        <taxon>Menispermaceae</taxon>
        <taxon>Menispermoideae</taxon>
        <taxon>Cissampelideae</taxon>
        <taxon>Stephania</taxon>
    </lineage>
</organism>
<reference evidence="1 2" key="1">
    <citation type="submission" date="2024-01" db="EMBL/GenBank/DDBJ databases">
        <title>Genome assemblies of Stephania.</title>
        <authorList>
            <person name="Yang L."/>
        </authorList>
    </citation>
    <scope>NUCLEOTIDE SEQUENCE [LARGE SCALE GENOMIC DNA]</scope>
    <source>
        <strain evidence="1">JXDWG</strain>
        <tissue evidence="1">Leaf</tissue>
    </source>
</reference>
<evidence type="ECO:0000313" key="1">
    <source>
        <dbReference type="EMBL" id="KAK9140147.1"/>
    </source>
</evidence>
<dbReference type="Proteomes" id="UP001419268">
    <property type="component" value="Unassembled WGS sequence"/>
</dbReference>
<sequence>MEFLFLNLLSLCSMHYESRLISSWLFSRASFSSRMFVSPYRLIRWFFFNQMQQNGKLVDRVSVFLKTRAAQSDIQLDPTT</sequence>
<dbReference type="EMBL" id="JBBNAG010000004">
    <property type="protein sequence ID" value="KAK9140147.1"/>
    <property type="molecule type" value="Genomic_DNA"/>
</dbReference>
<evidence type="ECO:0000313" key="2">
    <source>
        <dbReference type="Proteomes" id="UP001419268"/>
    </source>
</evidence>
<comment type="caution">
    <text evidence="1">The sequence shown here is derived from an EMBL/GenBank/DDBJ whole genome shotgun (WGS) entry which is preliminary data.</text>
</comment>
<keyword evidence="2" id="KW-1185">Reference proteome</keyword>
<accession>A0AAP0JWD1</accession>
<gene>
    <name evidence="1" type="ORF">Scep_009828</name>
</gene>
<dbReference type="AlphaFoldDB" id="A0AAP0JWD1"/>
<protein>
    <submittedName>
        <fullName evidence="1">Uncharacterized protein</fullName>
    </submittedName>
</protein>
<name>A0AAP0JWD1_9MAGN</name>
<proteinExistence type="predicted"/>